<name>A0ABV7L2P2_9PROT</name>
<dbReference type="PROSITE" id="PS01124">
    <property type="entry name" value="HTH_ARAC_FAMILY_2"/>
    <property type="match status" value="1"/>
</dbReference>
<sequence length="240" mass="25606">MDDQLRYDYAGDSRVLEGADWIGCRPAGLRLHYHAETQLSVVWNGCRDYCIGAHRLRLAPGHILAIGGLVAHRALPTQGRQVISAEFYLPPDSLPDGLADRLARSAYLLAAAPALLDIAPGAVGDLVAGGLSRHAPRWTGPARPVARAPGGTGGGAAAARLSGLSREGFIRAFARQFGMTPHAYDLNARLNAGRQMLRDGARISEAAYAAGFCDQSHFGRMFLAFFGATPGRFRAAHHPD</sequence>
<evidence type="ECO:0000256" key="1">
    <source>
        <dbReference type="ARBA" id="ARBA00023015"/>
    </source>
</evidence>
<gene>
    <name evidence="5" type="ORF">ACFOGJ_16600</name>
</gene>
<protein>
    <submittedName>
        <fullName evidence="5">Helix-turn-helix domain-containing protein</fullName>
    </submittedName>
</protein>
<evidence type="ECO:0000259" key="4">
    <source>
        <dbReference type="PROSITE" id="PS01124"/>
    </source>
</evidence>
<evidence type="ECO:0000313" key="6">
    <source>
        <dbReference type="Proteomes" id="UP001595528"/>
    </source>
</evidence>
<keyword evidence="2" id="KW-0238">DNA-binding</keyword>
<accession>A0ABV7L2P2</accession>
<organism evidence="5 6">
    <name type="scientific">Marinibaculum pumilum</name>
    <dbReference type="NCBI Taxonomy" id="1766165"/>
    <lineage>
        <taxon>Bacteria</taxon>
        <taxon>Pseudomonadati</taxon>
        <taxon>Pseudomonadota</taxon>
        <taxon>Alphaproteobacteria</taxon>
        <taxon>Rhodospirillales</taxon>
        <taxon>Rhodospirillaceae</taxon>
        <taxon>Marinibaculum</taxon>
    </lineage>
</organism>
<dbReference type="EMBL" id="JBHRTR010000028">
    <property type="protein sequence ID" value="MFC3228867.1"/>
    <property type="molecule type" value="Genomic_DNA"/>
</dbReference>
<dbReference type="InterPro" id="IPR018062">
    <property type="entry name" value="HTH_AraC-typ_CS"/>
</dbReference>
<dbReference type="PANTHER" id="PTHR46796:SF2">
    <property type="entry name" value="TRANSCRIPTIONAL REGULATORY PROTEIN"/>
    <property type="match status" value="1"/>
</dbReference>
<dbReference type="SUPFAM" id="SSF46689">
    <property type="entry name" value="Homeodomain-like"/>
    <property type="match status" value="1"/>
</dbReference>
<dbReference type="InterPro" id="IPR018060">
    <property type="entry name" value="HTH_AraC"/>
</dbReference>
<dbReference type="InterPro" id="IPR050204">
    <property type="entry name" value="AraC_XylS_family_regulators"/>
</dbReference>
<feature type="domain" description="HTH araC/xylS-type" evidence="4">
    <location>
        <begin position="159"/>
        <end position="236"/>
    </location>
</feature>
<dbReference type="Pfam" id="PF12833">
    <property type="entry name" value="HTH_18"/>
    <property type="match status" value="1"/>
</dbReference>
<keyword evidence="3" id="KW-0804">Transcription</keyword>
<comment type="caution">
    <text evidence="5">The sequence shown here is derived from an EMBL/GenBank/DDBJ whole genome shotgun (WGS) entry which is preliminary data.</text>
</comment>
<proteinExistence type="predicted"/>
<dbReference type="PANTHER" id="PTHR46796">
    <property type="entry name" value="HTH-TYPE TRANSCRIPTIONAL ACTIVATOR RHAS-RELATED"/>
    <property type="match status" value="1"/>
</dbReference>
<keyword evidence="1" id="KW-0805">Transcription regulation</keyword>
<keyword evidence="6" id="KW-1185">Reference proteome</keyword>
<evidence type="ECO:0000256" key="2">
    <source>
        <dbReference type="ARBA" id="ARBA00023125"/>
    </source>
</evidence>
<dbReference type="Gene3D" id="1.10.10.60">
    <property type="entry name" value="Homeodomain-like"/>
    <property type="match status" value="2"/>
</dbReference>
<reference evidence="6" key="1">
    <citation type="journal article" date="2019" name="Int. J. Syst. Evol. Microbiol.">
        <title>The Global Catalogue of Microorganisms (GCM) 10K type strain sequencing project: providing services to taxonomists for standard genome sequencing and annotation.</title>
        <authorList>
            <consortium name="The Broad Institute Genomics Platform"/>
            <consortium name="The Broad Institute Genome Sequencing Center for Infectious Disease"/>
            <person name="Wu L."/>
            <person name="Ma J."/>
        </authorList>
    </citation>
    <scope>NUCLEOTIDE SEQUENCE [LARGE SCALE GENOMIC DNA]</scope>
    <source>
        <strain evidence="6">KCTC 42964</strain>
    </source>
</reference>
<evidence type="ECO:0000313" key="5">
    <source>
        <dbReference type="EMBL" id="MFC3228867.1"/>
    </source>
</evidence>
<dbReference type="InterPro" id="IPR009057">
    <property type="entry name" value="Homeodomain-like_sf"/>
</dbReference>
<dbReference type="RefSeq" id="WP_379902382.1">
    <property type="nucleotide sequence ID" value="NZ_JBHRTR010000028.1"/>
</dbReference>
<dbReference type="Proteomes" id="UP001595528">
    <property type="component" value="Unassembled WGS sequence"/>
</dbReference>
<dbReference type="SMART" id="SM00342">
    <property type="entry name" value="HTH_ARAC"/>
    <property type="match status" value="1"/>
</dbReference>
<dbReference type="PROSITE" id="PS00041">
    <property type="entry name" value="HTH_ARAC_FAMILY_1"/>
    <property type="match status" value="1"/>
</dbReference>
<evidence type="ECO:0000256" key="3">
    <source>
        <dbReference type="ARBA" id="ARBA00023163"/>
    </source>
</evidence>